<name>A0A1H7Y387_9RHOB</name>
<keyword evidence="2" id="KW-1003">Cell membrane</keyword>
<evidence type="ECO:0000256" key="6">
    <source>
        <dbReference type="SAM" id="Phobius"/>
    </source>
</evidence>
<dbReference type="Pfam" id="PF02653">
    <property type="entry name" value="BPD_transp_2"/>
    <property type="match status" value="1"/>
</dbReference>
<feature type="transmembrane region" description="Helical" evidence="6">
    <location>
        <begin position="6"/>
        <end position="24"/>
    </location>
</feature>
<dbReference type="RefSeq" id="WP_093039406.1">
    <property type="nucleotide sequence ID" value="NZ_FOAG01000028.1"/>
</dbReference>
<protein>
    <submittedName>
        <fullName evidence="7">Amino acid/amide ABC transporter membrane protein 2, HAAT family</fullName>
    </submittedName>
</protein>
<proteinExistence type="predicted"/>
<keyword evidence="3 6" id="KW-0812">Transmembrane</keyword>
<dbReference type="CDD" id="cd06581">
    <property type="entry name" value="TM_PBP1_LivM_like"/>
    <property type="match status" value="1"/>
</dbReference>
<evidence type="ECO:0000256" key="3">
    <source>
        <dbReference type="ARBA" id="ARBA00022692"/>
    </source>
</evidence>
<gene>
    <name evidence="7" type="ORF">SAMN05443999_1285</name>
</gene>
<organism evidence="7 8">
    <name type="scientific">Roseovarius azorensis</name>
    <dbReference type="NCBI Taxonomy" id="1287727"/>
    <lineage>
        <taxon>Bacteria</taxon>
        <taxon>Pseudomonadati</taxon>
        <taxon>Pseudomonadota</taxon>
        <taxon>Alphaproteobacteria</taxon>
        <taxon>Rhodobacterales</taxon>
        <taxon>Roseobacteraceae</taxon>
        <taxon>Roseovarius</taxon>
    </lineage>
</organism>
<dbReference type="OrthoDB" id="9814461at2"/>
<dbReference type="GO" id="GO:0005886">
    <property type="term" value="C:plasma membrane"/>
    <property type="evidence" value="ECO:0007669"/>
    <property type="project" value="UniProtKB-SubCell"/>
</dbReference>
<dbReference type="EMBL" id="FOAG01000028">
    <property type="protein sequence ID" value="SEM40385.1"/>
    <property type="molecule type" value="Genomic_DNA"/>
</dbReference>
<dbReference type="PANTHER" id="PTHR30482">
    <property type="entry name" value="HIGH-AFFINITY BRANCHED-CHAIN AMINO ACID TRANSPORT SYSTEM PERMEASE"/>
    <property type="match status" value="1"/>
</dbReference>
<evidence type="ECO:0000313" key="7">
    <source>
        <dbReference type="EMBL" id="SEM40385.1"/>
    </source>
</evidence>
<dbReference type="PANTHER" id="PTHR30482:SF10">
    <property type="entry name" value="HIGH-AFFINITY BRANCHED-CHAIN AMINO ACID TRANSPORT PROTEIN BRAE"/>
    <property type="match status" value="1"/>
</dbReference>
<feature type="transmembrane region" description="Helical" evidence="6">
    <location>
        <begin position="87"/>
        <end position="104"/>
    </location>
</feature>
<evidence type="ECO:0000313" key="8">
    <source>
        <dbReference type="Proteomes" id="UP000199582"/>
    </source>
</evidence>
<dbReference type="Proteomes" id="UP000199582">
    <property type="component" value="Unassembled WGS sequence"/>
</dbReference>
<feature type="transmembrane region" description="Helical" evidence="6">
    <location>
        <begin position="58"/>
        <end position="80"/>
    </location>
</feature>
<evidence type="ECO:0000256" key="5">
    <source>
        <dbReference type="ARBA" id="ARBA00023136"/>
    </source>
</evidence>
<feature type="transmembrane region" description="Helical" evidence="6">
    <location>
        <begin position="31"/>
        <end position="52"/>
    </location>
</feature>
<evidence type="ECO:0000256" key="4">
    <source>
        <dbReference type="ARBA" id="ARBA00022989"/>
    </source>
</evidence>
<feature type="transmembrane region" description="Helical" evidence="6">
    <location>
        <begin position="267"/>
        <end position="284"/>
    </location>
</feature>
<evidence type="ECO:0000256" key="2">
    <source>
        <dbReference type="ARBA" id="ARBA00022475"/>
    </source>
</evidence>
<feature type="transmembrane region" description="Helical" evidence="6">
    <location>
        <begin position="134"/>
        <end position="154"/>
    </location>
</feature>
<dbReference type="InterPro" id="IPR043428">
    <property type="entry name" value="LivM-like"/>
</dbReference>
<evidence type="ECO:0000256" key="1">
    <source>
        <dbReference type="ARBA" id="ARBA00004651"/>
    </source>
</evidence>
<feature type="transmembrane region" description="Helical" evidence="6">
    <location>
        <begin position="213"/>
        <end position="230"/>
    </location>
</feature>
<keyword evidence="8" id="KW-1185">Reference proteome</keyword>
<reference evidence="7 8" key="1">
    <citation type="submission" date="2016-10" db="EMBL/GenBank/DDBJ databases">
        <authorList>
            <person name="de Groot N.N."/>
        </authorList>
    </citation>
    <scope>NUCLEOTIDE SEQUENCE [LARGE SCALE GENOMIC DNA]</scope>
    <source>
        <strain evidence="7 8">DSM 100674</strain>
    </source>
</reference>
<dbReference type="STRING" id="1287727.SAMN05443999_1285"/>
<keyword evidence="4 6" id="KW-1133">Transmembrane helix</keyword>
<feature type="transmembrane region" description="Helical" evidence="6">
    <location>
        <begin position="187"/>
        <end position="207"/>
    </location>
</feature>
<keyword evidence="5 6" id="KW-0472">Membrane</keyword>
<dbReference type="GO" id="GO:0015658">
    <property type="term" value="F:branched-chain amino acid transmembrane transporter activity"/>
    <property type="evidence" value="ECO:0007669"/>
    <property type="project" value="InterPro"/>
</dbReference>
<comment type="subcellular location">
    <subcellularLocation>
        <location evidence="1">Cell membrane</location>
        <topology evidence="1">Multi-pass membrane protein</topology>
    </subcellularLocation>
</comment>
<feature type="transmembrane region" description="Helical" evidence="6">
    <location>
        <begin position="237"/>
        <end position="255"/>
    </location>
</feature>
<sequence>MSVYLVSMGTYVGFFMILALALNLQWGITGMVNFGIAGFYALGAYTSGLLTVRLGVPVGLAIPAACLAGLGLGAAVALLSVRLREDFLAIVTLGVGEMIRLIVLNEDQITEGPRGLRIEARPFGTMIAPEHYPLFYLGLVAACVLLAYAVCEAIRRAPMGRTLRAIREDDVVAAVLGKNVLLHRVRIFAVGGFFMGLAGALYAHYVQNISPEVFMPVVAMFIWMSVIVGGAGNNRGILLGAGAVMVFLEGTRFVGDFTDALDAEKMSALRIIGIGLLLIVTLRLRPRGLLPERKFNASSKLSA</sequence>
<accession>A0A1H7Y387</accession>
<dbReference type="AlphaFoldDB" id="A0A1H7Y387"/>
<dbReference type="InterPro" id="IPR001851">
    <property type="entry name" value="ABC_transp_permease"/>
</dbReference>